<keyword evidence="10" id="KW-0406">Ion transport</keyword>
<dbReference type="Pfam" id="PF00092">
    <property type="entry name" value="VWA"/>
    <property type="match status" value="1"/>
</dbReference>
<evidence type="ECO:0000259" key="14">
    <source>
        <dbReference type="PROSITE" id="PS50234"/>
    </source>
</evidence>
<organism evidence="15 16">
    <name type="scientific">Plutella xylostella</name>
    <name type="common">Diamondback moth</name>
    <name type="synonym">Plutella maculipennis</name>
    <dbReference type="NCBI Taxonomy" id="51655"/>
    <lineage>
        <taxon>Eukaryota</taxon>
        <taxon>Metazoa</taxon>
        <taxon>Ecdysozoa</taxon>
        <taxon>Arthropoda</taxon>
        <taxon>Hexapoda</taxon>
        <taxon>Insecta</taxon>
        <taxon>Pterygota</taxon>
        <taxon>Neoptera</taxon>
        <taxon>Endopterygota</taxon>
        <taxon>Lepidoptera</taxon>
        <taxon>Glossata</taxon>
        <taxon>Ditrysia</taxon>
        <taxon>Yponomeutoidea</taxon>
        <taxon>Plutellidae</taxon>
        <taxon>Plutella</taxon>
    </lineage>
</organism>
<reference evidence="15" key="1">
    <citation type="submission" date="2020-11" db="EMBL/GenBank/DDBJ databases">
        <authorList>
            <person name="Whiteford S."/>
        </authorList>
    </citation>
    <scope>NUCLEOTIDE SEQUENCE</scope>
</reference>
<keyword evidence="5" id="KW-0812">Transmembrane</keyword>
<dbReference type="PROSITE" id="PS50234">
    <property type="entry name" value="VWFA"/>
    <property type="match status" value="1"/>
</dbReference>
<evidence type="ECO:0000256" key="4">
    <source>
        <dbReference type="ARBA" id="ARBA00022673"/>
    </source>
</evidence>
<keyword evidence="3" id="KW-0109">Calcium transport</keyword>
<keyword evidence="7" id="KW-0106">Calcium</keyword>
<keyword evidence="4" id="KW-0107">Calcium channel</keyword>
<dbReference type="GO" id="GO:0005891">
    <property type="term" value="C:voltage-gated calcium channel complex"/>
    <property type="evidence" value="ECO:0007669"/>
    <property type="project" value="TreeGrafter"/>
</dbReference>
<keyword evidence="13" id="KW-0407">Ion channel</keyword>
<name>A0A8S4G2K8_PLUXY</name>
<evidence type="ECO:0000256" key="1">
    <source>
        <dbReference type="ARBA" id="ARBA00004479"/>
    </source>
</evidence>
<keyword evidence="2" id="KW-0813">Transport</keyword>
<evidence type="ECO:0000256" key="7">
    <source>
        <dbReference type="ARBA" id="ARBA00022837"/>
    </source>
</evidence>
<dbReference type="AlphaFoldDB" id="A0A8S4G2K8"/>
<dbReference type="InterPro" id="IPR013608">
    <property type="entry name" value="VWA_N"/>
</dbReference>
<evidence type="ECO:0000256" key="9">
    <source>
        <dbReference type="ARBA" id="ARBA00022989"/>
    </source>
</evidence>
<dbReference type="Gene3D" id="3.40.50.410">
    <property type="entry name" value="von Willebrand factor, type A domain"/>
    <property type="match status" value="1"/>
</dbReference>
<evidence type="ECO:0000313" key="15">
    <source>
        <dbReference type="EMBL" id="CAG9133182.1"/>
    </source>
</evidence>
<dbReference type="PANTHER" id="PTHR10166:SF37">
    <property type="entry name" value="STOLID, ISOFORM H"/>
    <property type="match status" value="1"/>
</dbReference>
<dbReference type="InterPro" id="IPR002035">
    <property type="entry name" value="VWF_A"/>
</dbReference>
<dbReference type="InterPro" id="IPR036465">
    <property type="entry name" value="vWFA_dom_sf"/>
</dbReference>
<keyword evidence="12" id="KW-0325">Glycoprotein</keyword>
<evidence type="ECO:0000256" key="12">
    <source>
        <dbReference type="ARBA" id="ARBA00023180"/>
    </source>
</evidence>
<dbReference type="SMART" id="SM00327">
    <property type="entry name" value="VWA"/>
    <property type="match status" value="1"/>
</dbReference>
<evidence type="ECO:0000256" key="8">
    <source>
        <dbReference type="ARBA" id="ARBA00022882"/>
    </source>
</evidence>
<evidence type="ECO:0000256" key="13">
    <source>
        <dbReference type="ARBA" id="ARBA00023303"/>
    </source>
</evidence>
<dbReference type="SUPFAM" id="SSF53300">
    <property type="entry name" value="vWA-like"/>
    <property type="match status" value="1"/>
</dbReference>
<keyword evidence="8" id="KW-0851">Voltage-gated channel</keyword>
<keyword evidence="6" id="KW-0732">Signal</keyword>
<evidence type="ECO:0000256" key="5">
    <source>
        <dbReference type="ARBA" id="ARBA00022692"/>
    </source>
</evidence>
<keyword evidence="9" id="KW-1133">Transmembrane helix</keyword>
<evidence type="ECO:0000256" key="3">
    <source>
        <dbReference type="ARBA" id="ARBA00022568"/>
    </source>
</evidence>
<evidence type="ECO:0000256" key="11">
    <source>
        <dbReference type="ARBA" id="ARBA00023136"/>
    </source>
</evidence>
<dbReference type="Pfam" id="PF08399">
    <property type="entry name" value="VWA_N"/>
    <property type="match status" value="1"/>
</dbReference>
<accession>A0A8S4G2K8</accession>
<comment type="caution">
    <text evidence="15">The sequence shown here is derived from an EMBL/GenBank/DDBJ whole genome shotgun (WGS) entry which is preliminary data.</text>
</comment>
<dbReference type="Proteomes" id="UP000653454">
    <property type="component" value="Unassembled WGS sequence"/>
</dbReference>
<evidence type="ECO:0000256" key="10">
    <source>
        <dbReference type="ARBA" id="ARBA00023065"/>
    </source>
</evidence>
<dbReference type="EMBL" id="CAJHNJ030000058">
    <property type="protein sequence ID" value="CAG9133182.1"/>
    <property type="molecule type" value="Genomic_DNA"/>
</dbReference>
<evidence type="ECO:0000256" key="2">
    <source>
        <dbReference type="ARBA" id="ARBA00022448"/>
    </source>
</evidence>
<comment type="subcellular location">
    <subcellularLocation>
        <location evidence="1">Membrane</location>
        <topology evidence="1">Single-pass type I membrane protein</topology>
    </subcellularLocation>
</comment>
<dbReference type="PANTHER" id="PTHR10166">
    <property type="entry name" value="VOLTAGE-DEPENDENT CALCIUM CHANNEL SUBUNIT ALPHA-2/DELTA-RELATED"/>
    <property type="match status" value="1"/>
</dbReference>
<evidence type="ECO:0000313" key="16">
    <source>
        <dbReference type="Proteomes" id="UP000653454"/>
    </source>
</evidence>
<sequence length="503" mass="58404">MFNKLIRIYERVLPSIYWSEKLLSTFRENHAEDSTISHQYFCSQTGFLRHYPAAVWESMHALSMPEDLADVFDCRLRPWYVSASGAPRDVLILLDASGSMHDSSNKVSAEKFIMALLSALTDDDQVNILRFNVEVESPIDCFNDKLVPANHINSDAMMAAMKGYKMKNLTDMNLVFRASVRMLQAQKDIPGRPESCQQAIVLLTDEMYANYSDLLQSLDPDGRIRLFTLWLHDINGLRGDTDLYGEWASCLRDGHYAELATSDNDPSHADVTQQVQKILQNLQRPLVQQRRERLRIFSDVYAHVEDPRRGEVAWKLKADAEQRARYDELRRNKDALLGPARLLQDYMYHKDMDPRRGEVAWKLKADAEQRARYDELRRNKDALLSPARLMSDYMYHKDMDPRRGEVAWKLKADAEQRARYDELRRNKDALLGPARLLQDYMYHKDMEDLGHYYEGEDVNYRLQISVAVPVFESTTVENITITLPDQKNQNSTRTVNDFSFNKP</sequence>
<dbReference type="GO" id="GO:0005245">
    <property type="term" value="F:voltage-gated calcium channel activity"/>
    <property type="evidence" value="ECO:0007669"/>
    <property type="project" value="TreeGrafter"/>
</dbReference>
<feature type="domain" description="VWFA" evidence="14">
    <location>
        <begin position="89"/>
        <end position="286"/>
    </location>
</feature>
<keyword evidence="16" id="KW-1185">Reference proteome</keyword>
<gene>
    <name evidence="15" type="ORF">PLXY2_LOCUS11468</name>
</gene>
<keyword evidence="11" id="KW-0472">Membrane</keyword>
<evidence type="ECO:0000256" key="6">
    <source>
        <dbReference type="ARBA" id="ARBA00022729"/>
    </source>
</evidence>
<protein>
    <submittedName>
        <fullName evidence="15">(diamondback moth) hypothetical protein</fullName>
    </submittedName>
</protein>
<proteinExistence type="predicted"/>
<dbReference type="InterPro" id="IPR051173">
    <property type="entry name" value="Ca_channel_alpha-2/delta"/>
</dbReference>